<dbReference type="Pfam" id="PF18962">
    <property type="entry name" value="Por_Secre_tail"/>
    <property type="match status" value="1"/>
</dbReference>
<keyword evidence="3" id="KW-1185">Reference proteome</keyword>
<feature type="domain" description="Secretion system C-terminal sorting" evidence="1">
    <location>
        <begin position="478"/>
        <end position="544"/>
    </location>
</feature>
<dbReference type="EMBL" id="PGFA01000001">
    <property type="protein sequence ID" value="PJJ60742.1"/>
    <property type="molecule type" value="Genomic_DNA"/>
</dbReference>
<protein>
    <submittedName>
        <fullName evidence="2">Putative secreted protein (Por secretion system target)</fullName>
    </submittedName>
</protein>
<name>A0A2M9BS69_9BACT</name>
<dbReference type="NCBIfam" id="TIGR04183">
    <property type="entry name" value="Por_Secre_tail"/>
    <property type="match status" value="1"/>
</dbReference>
<accession>A0A2M9BS69</accession>
<gene>
    <name evidence="2" type="ORF">CLV45_2173</name>
</gene>
<dbReference type="AlphaFoldDB" id="A0A2M9BS69"/>
<organism evidence="2 3">
    <name type="scientific">Hymenobacter chitinivorans DSM 11115</name>
    <dbReference type="NCBI Taxonomy" id="1121954"/>
    <lineage>
        <taxon>Bacteria</taxon>
        <taxon>Pseudomonadati</taxon>
        <taxon>Bacteroidota</taxon>
        <taxon>Cytophagia</taxon>
        <taxon>Cytophagales</taxon>
        <taxon>Hymenobacteraceae</taxon>
        <taxon>Hymenobacter</taxon>
    </lineage>
</organism>
<evidence type="ECO:0000313" key="3">
    <source>
        <dbReference type="Proteomes" id="UP000228535"/>
    </source>
</evidence>
<reference evidence="2 3" key="1">
    <citation type="submission" date="2017-11" db="EMBL/GenBank/DDBJ databases">
        <title>Genomic Encyclopedia of Archaeal and Bacterial Type Strains, Phase II (KMG-II): From Individual Species to Whole Genera.</title>
        <authorList>
            <person name="Goeker M."/>
        </authorList>
    </citation>
    <scope>NUCLEOTIDE SEQUENCE [LARGE SCALE GENOMIC DNA]</scope>
    <source>
        <strain evidence="2 3">DSM 11115</strain>
    </source>
</reference>
<proteinExistence type="predicted"/>
<sequence>MALVLAGSRGYAQGVWQAVTNLPSAFTDVRATTTDETGNVYLVGAFSGTLTLGNLTLTSVGGQDIFVAKWNSSGFVWAERAGGPGNDVATAVAVKGSSVCVGGTFAGATAGFGATTLTNAGPEATTDIFVARYVDAGSTPGLSWAQQAGGASNDELGAVAATATEVFAAGSFGGSARFGNQLLTTNGSTNPDIFITKLTTAGSSGSFVWTQSAGGMGIDTATGLALSGANVYVAGSFSGTGSFGPSQVFSAGNQDIYVARLTDAGSTSSFAWVQRAGGANDDLVTSLVVARGTGVYVAGSFASFAANFTGIILANNGNADLFVAKLNDISATAPVFSWAQRAGGTGFERATALAVNGNNVYVAGQFNSPLVGFGTTSVLTNYQAGFFDILVAKIEDLGPSNTFTWAQQAGSPQHDMPTGLAVSGAKVYVVGGATLPARFGNQQLSGFTGTTTAFLATLLDPAVVTATRGPGPEPGWGMYPNPAHHRVTLQLPAGATRATATLLDATGRVVRTQHLTPAAPGTAEMSLSGLPTGLYYVRVQQGALRTARPLRVE</sequence>
<evidence type="ECO:0000259" key="1">
    <source>
        <dbReference type="Pfam" id="PF18962"/>
    </source>
</evidence>
<evidence type="ECO:0000313" key="2">
    <source>
        <dbReference type="EMBL" id="PJJ60742.1"/>
    </source>
</evidence>
<dbReference type="InterPro" id="IPR026444">
    <property type="entry name" value="Secre_tail"/>
</dbReference>
<dbReference type="Proteomes" id="UP000228535">
    <property type="component" value="Unassembled WGS sequence"/>
</dbReference>
<comment type="caution">
    <text evidence="2">The sequence shown here is derived from an EMBL/GenBank/DDBJ whole genome shotgun (WGS) entry which is preliminary data.</text>
</comment>